<dbReference type="Proteomes" id="UP000001412">
    <property type="component" value="Chromosome"/>
</dbReference>
<dbReference type="Pfam" id="PF09580">
    <property type="entry name" value="Spore_YhcN_YlaJ"/>
    <property type="match status" value="1"/>
</dbReference>
<dbReference type="NCBIfam" id="TIGR02898">
    <property type="entry name" value="spore_YhcN_YlaJ"/>
    <property type="match status" value="1"/>
</dbReference>
<protein>
    <recommendedName>
        <fullName evidence="4">YhcN/YlaJ family sporulation lipoprotein</fullName>
    </recommendedName>
</protein>
<feature type="compositionally biased region" description="Polar residues" evidence="1">
    <location>
        <begin position="58"/>
        <end position="71"/>
    </location>
</feature>
<dbReference type="EMBL" id="AE015927">
    <property type="protein sequence ID" value="AAO36085.1"/>
    <property type="molecule type" value="Genomic_DNA"/>
</dbReference>
<dbReference type="InterPro" id="IPR019076">
    <property type="entry name" value="Spore_lipoprot_YhcN/YlaJ-like"/>
</dbReference>
<proteinExistence type="predicted"/>
<feature type="region of interest" description="Disordered" evidence="1">
    <location>
        <begin position="37"/>
        <end position="72"/>
    </location>
</feature>
<dbReference type="KEGG" id="ctc:CTC_01534"/>
<dbReference type="InterPro" id="IPR014247">
    <property type="entry name" value="Spore_lipoprot_YhcN/YlaJ"/>
</dbReference>
<evidence type="ECO:0008006" key="4">
    <source>
        <dbReference type="Google" id="ProtNLM"/>
    </source>
</evidence>
<evidence type="ECO:0000313" key="2">
    <source>
        <dbReference type="EMBL" id="AAO36085.1"/>
    </source>
</evidence>
<evidence type="ECO:0000256" key="1">
    <source>
        <dbReference type="SAM" id="MobiDB-lite"/>
    </source>
</evidence>
<organism evidence="2 3">
    <name type="scientific">Clostridium tetani (strain Massachusetts / E88)</name>
    <dbReference type="NCBI Taxonomy" id="212717"/>
    <lineage>
        <taxon>Bacteria</taxon>
        <taxon>Bacillati</taxon>
        <taxon>Bacillota</taxon>
        <taxon>Clostridia</taxon>
        <taxon>Eubacteriales</taxon>
        <taxon>Clostridiaceae</taxon>
        <taxon>Clostridium</taxon>
    </lineage>
</organism>
<dbReference type="AlphaFoldDB" id="Q894K7"/>
<reference evidence="2 3" key="1">
    <citation type="journal article" date="2003" name="Proc. Natl. Acad. Sci. U.S.A.">
        <title>The genome sequence of Clostridium tetani, the causative agent of tetanus disease.</title>
        <authorList>
            <person name="Brueggemann H."/>
            <person name="Baumer S."/>
            <person name="Fricke W.F."/>
            <person name="Wiezer A."/>
            <person name="Liesegang H."/>
            <person name="Decker I."/>
            <person name="Herzberg C."/>
            <person name="Martinez-Arias R."/>
            <person name="Merkl R."/>
            <person name="Henne A."/>
            <person name="Gottschalk G."/>
        </authorList>
    </citation>
    <scope>NUCLEOTIDE SEQUENCE [LARGE SCALE GENOMIC DNA]</scope>
    <source>
        <strain evidence="3">Massachusetts / E88</strain>
    </source>
</reference>
<sequence length="190" mass="20657">MHTTIEVIIMKKNLKAKTVNLLLSVFILTALGGCTPNNTAKNRNVTPPPNTAGERNNDTTNTDMAKNNITGDNVAKDNMAGDLYQRSTKIANEVAKIKGIKSANVVISDDRALIGVDMENNAEGKITDALKSQVESTTKKTDNRIKTVAVSADPDIFERISNVGTGIQEGKPLSEFGNEIEELFRRIMPK</sequence>
<name>Q894K7_CLOTE</name>
<gene>
    <name evidence="2" type="ordered locus">CTC_01534</name>
</gene>
<keyword evidence="3" id="KW-1185">Reference proteome</keyword>
<dbReference type="STRING" id="212717.CTC_01534"/>
<accession>Q894K7</accession>
<dbReference type="HOGENOM" id="CLU_077663_2_0_9"/>
<evidence type="ECO:0000313" key="3">
    <source>
        <dbReference type="Proteomes" id="UP000001412"/>
    </source>
</evidence>
<dbReference type="GO" id="GO:0030435">
    <property type="term" value="P:sporulation resulting in formation of a cellular spore"/>
    <property type="evidence" value="ECO:0007669"/>
    <property type="project" value="InterPro"/>
</dbReference>